<feature type="compositionally biased region" description="Pro residues" evidence="12">
    <location>
        <begin position="387"/>
        <end position="397"/>
    </location>
</feature>
<dbReference type="FunFam" id="1.10.8.60:FF:000013">
    <property type="entry name" value="DNA polymerase III subunit gamma/tau"/>
    <property type="match status" value="1"/>
</dbReference>
<dbReference type="NCBIfam" id="TIGR01128">
    <property type="entry name" value="holA"/>
    <property type="match status" value="1"/>
</dbReference>
<keyword evidence="4 11" id="KW-0235">DNA replication</keyword>
<dbReference type="KEGG" id="dti:Desti_4450"/>
<comment type="function">
    <text evidence="11">DNA polymerase III is a complex, multichain enzyme responsible for most of the replicative synthesis in bacteria. This DNA polymerase also exhibits 3' to 5' exonuclease activity.</text>
</comment>
<evidence type="ECO:0000256" key="10">
    <source>
        <dbReference type="ARBA" id="ARBA00049244"/>
    </source>
</evidence>
<dbReference type="CDD" id="cd18137">
    <property type="entry name" value="HLD_clamp_pol_III_gamma_tau"/>
    <property type="match status" value="1"/>
</dbReference>
<evidence type="ECO:0000259" key="13">
    <source>
        <dbReference type="SMART" id="SM00382"/>
    </source>
</evidence>
<keyword evidence="9 11" id="KW-0239">DNA-directed DNA polymerase</keyword>
<proteinExistence type="inferred from homology"/>
<keyword evidence="15" id="KW-1185">Reference proteome</keyword>
<dbReference type="EC" id="2.7.7.7" evidence="11"/>
<dbReference type="GO" id="GO:0005524">
    <property type="term" value="F:ATP binding"/>
    <property type="evidence" value="ECO:0007669"/>
    <property type="project" value="UniProtKB-KW"/>
</dbReference>
<comment type="catalytic activity">
    <reaction evidence="10 11">
        <text>DNA(n) + a 2'-deoxyribonucleoside 5'-triphosphate = DNA(n+1) + diphosphate</text>
        <dbReference type="Rhea" id="RHEA:22508"/>
        <dbReference type="Rhea" id="RHEA-COMP:17339"/>
        <dbReference type="Rhea" id="RHEA-COMP:17340"/>
        <dbReference type="ChEBI" id="CHEBI:33019"/>
        <dbReference type="ChEBI" id="CHEBI:61560"/>
        <dbReference type="ChEBI" id="CHEBI:173112"/>
        <dbReference type="EC" id="2.7.7.7"/>
    </reaction>
</comment>
<dbReference type="CDD" id="cd00009">
    <property type="entry name" value="AAA"/>
    <property type="match status" value="1"/>
</dbReference>
<dbReference type="PANTHER" id="PTHR11669">
    <property type="entry name" value="REPLICATION FACTOR C / DNA POLYMERASE III GAMMA-TAU SUBUNIT"/>
    <property type="match status" value="1"/>
</dbReference>
<dbReference type="FunFam" id="3.40.50.300:FF:000014">
    <property type="entry name" value="DNA polymerase III subunit gamma/tau"/>
    <property type="match status" value="1"/>
</dbReference>
<dbReference type="Gene3D" id="1.10.8.60">
    <property type="match status" value="1"/>
</dbReference>
<dbReference type="InterPro" id="IPR008921">
    <property type="entry name" value="DNA_pol3_clamp-load_cplx_C"/>
</dbReference>
<dbReference type="InterPro" id="IPR005790">
    <property type="entry name" value="DNA_polIII_delta"/>
</dbReference>
<dbReference type="STRING" id="706587.Desti_4450"/>
<dbReference type="OrthoDB" id="9810148at2"/>
<keyword evidence="6 11" id="KW-0547">Nucleotide-binding</keyword>
<keyword evidence="5" id="KW-0479">Metal-binding</keyword>
<evidence type="ECO:0000256" key="11">
    <source>
        <dbReference type="RuleBase" id="RU364063"/>
    </source>
</evidence>
<evidence type="ECO:0000256" key="3">
    <source>
        <dbReference type="ARBA" id="ARBA00022695"/>
    </source>
</evidence>
<dbReference type="PANTHER" id="PTHR11669:SF0">
    <property type="entry name" value="PROTEIN STICHEL-LIKE 2"/>
    <property type="match status" value="1"/>
</dbReference>
<comment type="similarity">
    <text evidence="1 11">Belongs to the DnaX/STICHEL family.</text>
</comment>
<dbReference type="GO" id="GO:0009360">
    <property type="term" value="C:DNA polymerase III complex"/>
    <property type="evidence" value="ECO:0007669"/>
    <property type="project" value="InterPro"/>
</dbReference>
<evidence type="ECO:0000313" key="14">
    <source>
        <dbReference type="EMBL" id="AFM27082.1"/>
    </source>
</evidence>
<dbReference type="Pfam" id="PF13177">
    <property type="entry name" value="DNA_pol3_delta2"/>
    <property type="match status" value="1"/>
</dbReference>
<evidence type="ECO:0000256" key="4">
    <source>
        <dbReference type="ARBA" id="ARBA00022705"/>
    </source>
</evidence>
<dbReference type="HOGENOM" id="CLU_006229_0_7_7"/>
<dbReference type="RefSeq" id="WP_014812197.1">
    <property type="nucleotide sequence ID" value="NC_018025.1"/>
</dbReference>
<sequence length="579" mass="63723">MPSYLVLARKYRPSTFSEVVGQGHVVQTLSNSIISGRVAHAFLFCGVRGVGKTTVARILAKSLNCSGRDAADPNPCNSCTSCKEISSGTSVDVQEIDGASNTSVENIREINENIKYPPVASRYKIIIIDEVHMISINAFNALLKTLEEPPSHVKFIFATTESHKVPPTINSRCQRFNFRTISVKEIADGMEKILVQEGIQAEEEALILLAREAGGSFRDGLSLLDQIIAFSSQRITVQDVTQILGIVGKDCFGRLVTAVLDRDPAESLKIVHELFQQGFDPEQIVMDLIQYVRNLIVARSIPRNARTEGLIEAPPSEIQDMEDISGRSSPQELQNLFSILLKSEGEIRRSGNPWVTMEMTILKMAYAPELTDLAEIIRRIDKGLPASPKPRPSSEPPPKSKKAETSTLRPVAAVPDTRPDPPEDIPPETFTITQIMPLPSGSPDEVWADLKDRFRSENESILPSVMDHGNLLLFGPTEVEIGFTKKIHKESFESRLAKKPELGTLLQDFFGGAHIKILTLAAPTSLDTKDPYAGPSDGESDFNRALKTEAVENPITKAILSEFDGSFVEDIKILALPKM</sequence>
<evidence type="ECO:0000256" key="8">
    <source>
        <dbReference type="ARBA" id="ARBA00022840"/>
    </source>
</evidence>
<dbReference type="SMART" id="SM00382">
    <property type="entry name" value="AAA"/>
    <property type="match status" value="1"/>
</dbReference>
<dbReference type="InterPro" id="IPR022754">
    <property type="entry name" value="DNA_pol_III_gamma-3"/>
</dbReference>
<dbReference type="InterPro" id="IPR003593">
    <property type="entry name" value="AAA+_ATPase"/>
</dbReference>
<evidence type="ECO:0000256" key="7">
    <source>
        <dbReference type="ARBA" id="ARBA00022833"/>
    </source>
</evidence>
<keyword evidence="3 11" id="KW-0548">Nucleotidyltransferase</keyword>
<evidence type="ECO:0000256" key="1">
    <source>
        <dbReference type="ARBA" id="ARBA00006360"/>
    </source>
</evidence>
<feature type="domain" description="AAA+ ATPase" evidence="13">
    <location>
        <begin position="38"/>
        <end position="182"/>
    </location>
</feature>
<evidence type="ECO:0000256" key="12">
    <source>
        <dbReference type="SAM" id="MobiDB-lite"/>
    </source>
</evidence>
<protein>
    <recommendedName>
        <fullName evidence="11">DNA polymerase III subunit gamma/tau</fullName>
        <ecNumber evidence="11">2.7.7.7</ecNumber>
    </recommendedName>
</protein>
<dbReference type="Pfam" id="PF22608">
    <property type="entry name" value="DNAX_ATPase_lid"/>
    <property type="match status" value="1"/>
</dbReference>
<dbReference type="Proteomes" id="UP000006055">
    <property type="component" value="Chromosome"/>
</dbReference>
<dbReference type="AlphaFoldDB" id="I4CBZ1"/>
<dbReference type="GO" id="GO:0003887">
    <property type="term" value="F:DNA-directed DNA polymerase activity"/>
    <property type="evidence" value="ECO:0007669"/>
    <property type="project" value="UniProtKB-KW"/>
</dbReference>
<comment type="subunit">
    <text evidence="11">DNA polymerase III contains a core (composed of alpha, epsilon and theta chains) that associates with a tau subunit. This core dimerizes to form the POLIII' complex. PolIII' associates with the gamma complex (composed of gamma, delta, delta', psi and chi chains) and with the beta chain to form the complete DNA polymerase III complex.</text>
</comment>
<dbReference type="Gene3D" id="1.20.272.10">
    <property type="match status" value="1"/>
</dbReference>
<dbReference type="GO" id="GO:0006261">
    <property type="term" value="P:DNA-templated DNA replication"/>
    <property type="evidence" value="ECO:0007669"/>
    <property type="project" value="TreeGrafter"/>
</dbReference>
<dbReference type="NCBIfam" id="TIGR02397">
    <property type="entry name" value="dnaX_nterm"/>
    <property type="match status" value="1"/>
</dbReference>
<dbReference type="GO" id="GO:0046872">
    <property type="term" value="F:metal ion binding"/>
    <property type="evidence" value="ECO:0007669"/>
    <property type="project" value="UniProtKB-KW"/>
</dbReference>
<dbReference type="NCBIfam" id="NF004046">
    <property type="entry name" value="PRK05563.1"/>
    <property type="match status" value="1"/>
</dbReference>
<dbReference type="EMBL" id="CP003360">
    <property type="protein sequence ID" value="AFM27082.1"/>
    <property type="molecule type" value="Genomic_DNA"/>
</dbReference>
<feature type="region of interest" description="Disordered" evidence="12">
    <location>
        <begin position="383"/>
        <end position="425"/>
    </location>
</feature>
<evidence type="ECO:0000256" key="9">
    <source>
        <dbReference type="ARBA" id="ARBA00022932"/>
    </source>
</evidence>
<dbReference type="InterPro" id="IPR050238">
    <property type="entry name" value="DNA_Rep/Repair_Clamp_Loader"/>
</dbReference>
<dbReference type="eggNOG" id="COG2812">
    <property type="taxonomic scope" value="Bacteria"/>
</dbReference>
<dbReference type="InterPro" id="IPR045085">
    <property type="entry name" value="HLD_clamp_pol_III_gamma_tau"/>
</dbReference>
<dbReference type="SUPFAM" id="SSF48019">
    <property type="entry name" value="post-AAA+ oligomerization domain-like"/>
    <property type="match status" value="1"/>
</dbReference>
<dbReference type="Gene3D" id="3.40.50.300">
    <property type="entry name" value="P-loop containing nucleotide triphosphate hydrolases"/>
    <property type="match status" value="1"/>
</dbReference>
<keyword evidence="2 11" id="KW-0808">Transferase</keyword>
<dbReference type="InterPro" id="IPR027417">
    <property type="entry name" value="P-loop_NTPase"/>
</dbReference>
<name>I4CBZ1_DESTA</name>
<organism evidence="14 15">
    <name type="scientific">Desulfomonile tiedjei (strain ATCC 49306 / DSM 6799 / DCB-1)</name>
    <dbReference type="NCBI Taxonomy" id="706587"/>
    <lineage>
        <taxon>Bacteria</taxon>
        <taxon>Pseudomonadati</taxon>
        <taxon>Thermodesulfobacteriota</taxon>
        <taxon>Desulfomonilia</taxon>
        <taxon>Desulfomonilales</taxon>
        <taxon>Desulfomonilaceae</taxon>
        <taxon>Desulfomonile</taxon>
    </lineage>
</organism>
<evidence type="ECO:0000313" key="15">
    <source>
        <dbReference type="Proteomes" id="UP000006055"/>
    </source>
</evidence>
<accession>I4CBZ1</accession>
<dbReference type="InterPro" id="IPR012763">
    <property type="entry name" value="DNA_pol_III_sug/sutau_N"/>
</dbReference>
<evidence type="ECO:0000256" key="5">
    <source>
        <dbReference type="ARBA" id="ARBA00022723"/>
    </source>
</evidence>
<dbReference type="GO" id="GO:0003677">
    <property type="term" value="F:DNA binding"/>
    <property type="evidence" value="ECO:0007669"/>
    <property type="project" value="InterPro"/>
</dbReference>
<evidence type="ECO:0000256" key="2">
    <source>
        <dbReference type="ARBA" id="ARBA00022679"/>
    </source>
</evidence>
<dbReference type="SUPFAM" id="SSF52540">
    <property type="entry name" value="P-loop containing nucleoside triphosphate hydrolases"/>
    <property type="match status" value="1"/>
</dbReference>
<dbReference type="Pfam" id="PF12169">
    <property type="entry name" value="DNA_pol3_gamma3"/>
    <property type="match status" value="1"/>
</dbReference>
<keyword evidence="8 11" id="KW-0067">ATP-binding</keyword>
<evidence type="ECO:0000256" key="6">
    <source>
        <dbReference type="ARBA" id="ARBA00022741"/>
    </source>
</evidence>
<gene>
    <name evidence="11" type="primary">dnaX</name>
    <name evidence="14" type="ordered locus">Desti_4450</name>
</gene>
<reference evidence="15" key="1">
    <citation type="submission" date="2012-06" db="EMBL/GenBank/DDBJ databases">
        <title>Complete sequence of chromosome of Desulfomonile tiedjei DSM 6799.</title>
        <authorList>
            <person name="Lucas S."/>
            <person name="Copeland A."/>
            <person name="Lapidus A."/>
            <person name="Glavina del Rio T."/>
            <person name="Dalin E."/>
            <person name="Tice H."/>
            <person name="Bruce D."/>
            <person name="Goodwin L."/>
            <person name="Pitluck S."/>
            <person name="Peters L."/>
            <person name="Ovchinnikova G."/>
            <person name="Zeytun A."/>
            <person name="Lu M."/>
            <person name="Kyrpides N."/>
            <person name="Mavromatis K."/>
            <person name="Ivanova N."/>
            <person name="Brettin T."/>
            <person name="Detter J.C."/>
            <person name="Han C."/>
            <person name="Larimer F."/>
            <person name="Land M."/>
            <person name="Hauser L."/>
            <person name="Markowitz V."/>
            <person name="Cheng J.-F."/>
            <person name="Hugenholtz P."/>
            <person name="Woyke T."/>
            <person name="Wu D."/>
            <person name="Spring S."/>
            <person name="Schroeder M."/>
            <person name="Brambilla E."/>
            <person name="Klenk H.-P."/>
            <person name="Eisen J.A."/>
        </authorList>
    </citation>
    <scope>NUCLEOTIDE SEQUENCE [LARGE SCALE GENOMIC DNA]</scope>
    <source>
        <strain evidence="15">ATCC 49306 / DSM 6799 / DCB-1</strain>
    </source>
</reference>
<keyword evidence="7" id="KW-0862">Zinc</keyword>
<dbReference type="PATRIC" id="fig|706587.4.peg.5048"/>